<name>A0A7E4VSP6_PANRE</name>
<dbReference type="PROSITE" id="PS50088">
    <property type="entry name" value="ANK_REPEAT"/>
    <property type="match status" value="4"/>
</dbReference>
<feature type="compositionally biased region" description="Low complexity" evidence="9">
    <location>
        <begin position="85"/>
        <end position="105"/>
    </location>
</feature>
<dbReference type="GO" id="GO:0035556">
    <property type="term" value="P:intracellular signal transduction"/>
    <property type="evidence" value="ECO:0007669"/>
    <property type="project" value="TreeGrafter"/>
</dbReference>
<evidence type="ECO:0000256" key="9">
    <source>
        <dbReference type="SAM" id="MobiDB-lite"/>
    </source>
</evidence>
<organism evidence="12 13">
    <name type="scientific">Panagrellus redivivus</name>
    <name type="common">Microworm</name>
    <dbReference type="NCBI Taxonomy" id="6233"/>
    <lineage>
        <taxon>Eukaryota</taxon>
        <taxon>Metazoa</taxon>
        <taxon>Ecdysozoa</taxon>
        <taxon>Nematoda</taxon>
        <taxon>Chromadorea</taxon>
        <taxon>Rhabditida</taxon>
        <taxon>Tylenchina</taxon>
        <taxon>Panagrolaimomorpha</taxon>
        <taxon>Panagrolaimoidea</taxon>
        <taxon>Panagrolaimidae</taxon>
        <taxon>Panagrellus</taxon>
    </lineage>
</organism>
<evidence type="ECO:0000256" key="5">
    <source>
        <dbReference type="ARBA" id="ARBA00022741"/>
    </source>
</evidence>
<proteinExistence type="predicted"/>
<evidence type="ECO:0000259" key="10">
    <source>
        <dbReference type="PROSITE" id="PS50017"/>
    </source>
</evidence>
<feature type="region of interest" description="Disordered" evidence="9">
    <location>
        <begin position="54"/>
        <end position="105"/>
    </location>
</feature>
<keyword evidence="5" id="KW-0547">Nucleotide-binding</keyword>
<feature type="compositionally biased region" description="Basic and acidic residues" evidence="9">
    <location>
        <begin position="327"/>
        <end position="336"/>
    </location>
</feature>
<dbReference type="PROSITE" id="PS50297">
    <property type="entry name" value="ANK_REP_REGION"/>
    <property type="match status" value="4"/>
</dbReference>
<evidence type="ECO:0000256" key="6">
    <source>
        <dbReference type="ARBA" id="ARBA00022777"/>
    </source>
</evidence>
<feature type="repeat" description="ANK" evidence="8">
    <location>
        <begin position="407"/>
        <end position="439"/>
    </location>
</feature>
<evidence type="ECO:0000313" key="12">
    <source>
        <dbReference type="Proteomes" id="UP000492821"/>
    </source>
</evidence>
<dbReference type="InterPro" id="IPR002110">
    <property type="entry name" value="Ankyrin_rpt"/>
</dbReference>
<dbReference type="InterPro" id="IPR020859">
    <property type="entry name" value="ROC"/>
</dbReference>
<protein>
    <submittedName>
        <fullName evidence="13">Non-specific serine/threonine protein kinase</fullName>
    </submittedName>
</protein>
<keyword evidence="2" id="KW-0723">Serine/threonine-protein kinase</keyword>
<dbReference type="SUPFAM" id="SSF48403">
    <property type="entry name" value="Ankyrin repeat"/>
    <property type="match status" value="1"/>
</dbReference>
<dbReference type="GO" id="GO:0043065">
    <property type="term" value="P:positive regulation of apoptotic process"/>
    <property type="evidence" value="ECO:0007669"/>
    <property type="project" value="TreeGrafter"/>
</dbReference>
<dbReference type="Gene3D" id="3.40.50.300">
    <property type="entry name" value="P-loop containing nucleotide triphosphate hydrolases"/>
    <property type="match status" value="1"/>
</dbReference>
<dbReference type="SMART" id="SM00005">
    <property type="entry name" value="DEATH"/>
    <property type="match status" value="1"/>
</dbReference>
<feature type="region of interest" description="Disordered" evidence="9">
    <location>
        <begin position="621"/>
        <end position="651"/>
    </location>
</feature>
<feature type="compositionally biased region" description="Polar residues" evidence="9">
    <location>
        <begin position="215"/>
        <end position="242"/>
    </location>
</feature>
<dbReference type="Pfam" id="PF12796">
    <property type="entry name" value="Ank_2"/>
    <property type="match status" value="1"/>
</dbReference>
<dbReference type="Gene3D" id="1.25.40.20">
    <property type="entry name" value="Ankyrin repeat-containing domain"/>
    <property type="match status" value="2"/>
</dbReference>
<dbReference type="Proteomes" id="UP000492821">
    <property type="component" value="Unassembled WGS sequence"/>
</dbReference>
<feature type="repeat" description="ANK" evidence="8">
    <location>
        <begin position="473"/>
        <end position="505"/>
    </location>
</feature>
<dbReference type="GO" id="GO:0005634">
    <property type="term" value="C:nucleus"/>
    <property type="evidence" value="ECO:0007669"/>
    <property type="project" value="TreeGrafter"/>
</dbReference>
<feature type="repeat" description="ANK" evidence="8">
    <location>
        <begin position="440"/>
        <end position="472"/>
    </location>
</feature>
<evidence type="ECO:0000256" key="8">
    <source>
        <dbReference type="PROSITE-ProRule" id="PRU00023"/>
    </source>
</evidence>
<dbReference type="GO" id="GO:0005524">
    <property type="term" value="F:ATP binding"/>
    <property type="evidence" value="ECO:0007669"/>
    <property type="project" value="UniProtKB-KW"/>
</dbReference>
<evidence type="ECO:0000256" key="3">
    <source>
        <dbReference type="ARBA" id="ARBA00022679"/>
    </source>
</evidence>
<evidence type="ECO:0000256" key="7">
    <source>
        <dbReference type="ARBA" id="ARBA00022840"/>
    </source>
</evidence>
<feature type="domain" description="Death" evidence="10">
    <location>
        <begin position="1191"/>
        <end position="1272"/>
    </location>
</feature>
<dbReference type="InterPro" id="IPR000488">
    <property type="entry name" value="Death_dom"/>
</dbReference>
<feature type="region of interest" description="Disordered" evidence="9">
    <location>
        <begin position="160"/>
        <end position="253"/>
    </location>
</feature>
<evidence type="ECO:0000256" key="2">
    <source>
        <dbReference type="ARBA" id="ARBA00022527"/>
    </source>
</evidence>
<keyword evidence="3" id="KW-0808">Transferase</keyword>
<feature type="region of interest" description="Disordered" evidence="9">
    <location>
        <begin position="327"/>
        <end position="354"/>
    </location>
</feature>
<evidence type="ECO:0000313" key="13">
    <source>
        <dbReference type="WBParaSite" id="Pan_g24087.t1"/>
    </source>
</evidence>
<dbReference type="PROSITE" id="PS50017">
    <property type="entry name" value="DEATH_DOMAIN"/>
    <property type="match status" value="1"/>
</dbReference>
<dbReference type="InterPro" id="IPR027417">
    <property type="entry name" value="P-loop_NTPase"/>
</dbReference>
<dbReference type="Gene3D" id="1.10.533.10">
    <property type="entry name" value="Death Domain, Fas"/>
    <property type="match status" value="1"/>
</dbReference>
<keyword evidence="12" id="KW-1185">Reference proteome</keyword>
<dbReference type="SMART" id="SM00248">
    <property type="entry name" value="ANK"/>
    <property type="match status" value="6"/>
</dbReference>
<dbReference type="PROSITE" id="PS51424">
    <property type="entry name" value="ROC"/>
    <property type="match status" value="1"/>
</dbReference>
<reference evidence="13" key="2">
    <citation type="submission" date="2020-10" db="UniProtKB">
        <authorList>
            <consortium name="WormBaseParasite"/>
        </authorList>
    </citation>
    <scope>IDENTIFICATION</scope>
</reference>
<feature type="repeat" description="ANK" evidence="8">
    <location>
        <begin position="506"/>
        <end position="538"/>
    </location>
</feature>
<keyword evidence="8" id="KW-0040">ANK repeat</keyword>
<feature type="region of interest" description="Disordered" evidence="9">
    <location>
        <begin position="118"/>
        <end position="146"/>
    </location>
</feature>
<feature type="compositionally biased region" description="Low complexity" evidence="9">
    <location>
        <begin position="130"/>
        <end position="141"/>
    </location>
</feature>
<keyword evidence="7" id="KW-0067">ATP-binding</keyword>
<feature type="compositionally biased region" description="Low complexity" evidence="9">
    <location>
        <begin position="63"/>
        <end position="75"/>
    </location>
</feature>
<dbReference type="InterPro" id="IPR011029">
    <property type="entry name" value="DEATH-like_dom_sf"/>
</dbReference>
<dbReference type="InterPro" id="IPR036770">
    <property type="entry name" value="Ankyrin_rpt-contain_sf"/>
</dbReference>
<dbReference type="Pfam" id="PF00023">
    <property type="entry name" value="Ank"/>
    <property type="match status" value="1"/>
</dbReference>
<evidence type="ECO:0000256" key="4">
    <source>
        <dbReference type="ARBA" id="ARBA00022737"/>
    </source>
</evidence>
<comment type="cofactor">
    <cofactor evidence="1">
        <name>Mg(2+)</name>
        <dbReference type="ChEBI" id="CHEBI:18420"/>
    </cofactor>
</comment>
<accession>A0A7E4VSP6</accession>
<dbReference type="SUPFAM" id="SSF52540">
    <property type="entry name" value="P-loop containing nucleoside triphosphate hydrolases"/>
    <property type="match status" value="1"/>
</dbReference>
<dbReference type="SUPFAM" id="SSF47986">
    <property type="entry name" value="DEATH domain"/>
    <property type="match status" value="1"/>
</dbReference>
<dbReference type="GO" id="GO:0004674">
    <property type="term" value="F:protein serine/threonine kinase activity"/>
    <property type="evidence" value="ECO:0007669"/>
    <property type="project" value="UniProtKB-KW"/>
</dbReference>
<keyword evidence="4" id="KW-0677">Repeat</keyword>
<dbReference type="WBParaSite" id="Pan_g24087.t1">
    <property type="protein sequence ID" value="Pan_g24087.t1"/>
    <property type="gene ID" value="Pan_g24087"/>
</dbReference>
<sequence length="1320" mass="143984">MSSASSSKRESVYDLAASLQSPREERIYGLGGDGDIISLGLDANLIRAIASCDASDNEDSGDASSVTSSACSSRSPSPPPPPLPRSSVSMATPASSSPSSTSIGSTTAVVDVLAGVSSGISCHPSRKSRSSSCLSRASTVSETESLKLEEAVERLESVVTQLSARGGPSDSEPIASPFARPLSELDSHDESEPSSGNEDTEAVDTFPDSIFVPSGDNSTTSTVRLHSDRSSGSSGIAMATQNEESDYDPTKNPFSPYYRPTNKRPSVQPNPFECSSFVTDAMPIVPKLDFGSEQFNIAARPSEALLGLAKGPNPFRLEAWADRDVRTARPPTHEPVEDIDSELPHASPKAVSKSAPSTQRKYAPCAVIYPETDAFLSLVMGDFAGFMALDGTDMSFAKFYPDGCFSDEETALHCAAARGHIECVQCLVEAGADVNSQDQNGQTALHLALRRSHIDIALYLISRECNTNLRDANDDTPLHVACRLGLNSVVQMLSHLGAEVGEVNAAGDTPLHIAAKEGHIEIVRCLCYVGADTQAKNRDGLTPEIVALTREHLEISNLLSKLKSESVCNEYVKQLCSAEIPLRRIKLKMFGNSNSGKTRLIHALHDNGVIGNLINAVSRRFSDNSPQSSPSKGASDEGIHSCASSSASSDSTSFTSSFARPAHPAYTHGIDVQVVSIGSNEEFSVWEFGGYDPYHISYDHFVGNTDCIHIITLRADDPTEVQYHQALYWMNFLKGRVTPSEPIGHRGIIARRSKVVIVATHATASLLSSSGFEKTSDGNYTNSDAEAMMQTIRLRFESHFDVYERIMFIDSTNNSCTGLKFFKEYLRSTREDLLSRLQRPLILLDRCIEYLAELRKRYHNFPVITWLHYTNLIREEVNPLVSDSHCQQIIHQLQHIGEVIYLRDEAAEIDYVVITPEWLGTHVLGTILSADFLSSCRENGTYSADDFSSAFPEVNVPTDLMNILDTLHLCAPMDPTNVETSALYEFPAFLLTEPPRNIWSNDKPGYVYGGLRVLPMRGMESTLQSTFPRLQVAMRKQLHDYQDPAEVTLHQWQGVSKLTSSNMEALVRLVGDAVEVQVRGPQAMATSCIYFFEDVVGVIEQTTNEIAPGMALERHFLSPKHLRDHVSNPASFPPEVMMEMQQREQLSIVNSDGEEELFTDVVCFGSREVAAMLTLGIDMSVSQLTLPSRCELAALLDPPDAMGRDWSILAVKLNLAETVEDVDKTGHSISQTDQLISEWSIKAPESASVGKFCAVLDEMGRADAKNALYRTVPLYMFAPLEDTHLPTSGVITSHRDTATSIADSGVLLSSAPRSTSTLSN</sequence>
<dbReference type="PANTHER" id="PTHR24342">
    <property type="entry name" value="SERINE/THREONINE-PROTEIN KINASE 17"/>
    <property type="match status" value="1"/>
</dbReference>
<dbReference type="PANTHER" id="PTHR24342:SF14">
    <property type="entry name" value="DEATH-ASSOCIATED PROTEIN KINASE DAPK-1"/>
    <property type="match status" value="1"/>
</dbReference>
<keyword evidence="6" id="KW-0418">Kinase</keyword>
<dbReference type="Pfam" id="PF00531">
    <property type="entry name" value="Death"/>
    <property type="match status" value="1"/>
</dbReference>
<evidence type="ECO:0000256" key="1">
    <source>
        <dbReference type="ARBA" id="ARBA00001946"/>
    </source>
</evidence>
<feature type="compositionally biased region" description="Polar residues" evidence="9">
    <location>
        <begin position="623"/>
        <end position="632"/>
    </location>
</feature>
<feature type="domain" description="Roc" evidence="11">
    <location>
        <begin position="578"/>
        <end position="833"/>
    </location>
</feature>
<reference evidence="12" key="1">
    <citation type="journal article" date="2013" name="Genetics">
        <title>The draft genome and transcriptome of Panagrellus redivivus are shaped by the harsh demands of a free-living lifestyle.</title>
        <authorList>
            <person name="Srinivasan J."/>
            <person name="Dillman A.R."/>
            <person name="Macchietto M.G."/>
            <person name="Heikkinen L."/>
            <person name="Lakso M."/>
            <person name="Fracchia K.M."/>
            <person name="Antoshechkin I."/>
            <person name="Mortazavi A."/>
            <person name="Wong G."/>
            <person name="Sternberg P.W."/>
        </authorList>
    </citation>
    <scope>NUCLEOTIDE SEQUENCE [LARGE SCALE GENOMIC DNA]</scope>
    <source>
        <strain evidence="12">MT8872</strain>
    </source>
</reference>
<evidence type="ECO:0000259" key="11">
    <source>
        <dbReference type="PROSITE" id="PS51424"/>
    </source>
</evidence>
<feature type="compositionally biased region" description="Low complexity" evidence="9">
    <location>
        <begin position="641"/>
        <end position="651"/>
    </location>
</feature>